<reference evidence="2" key="1">
    <citation type="submission" date="2019-07" db="EMBL/GenBank/DDBJ databases">
        <authorList>
            <person name="Dittberner H."/>
        </authorList>
    </citation>
    <scope>NUCLEOTIDE SEQUENCE [LARGE SCALE GENOMIC DNA]</scope>
</reference>
<keyword evidence="1" id="KW-0812">Transmembrane</keyword>
<dbReference type="PANTHER" id="PTHR37199">
    <property type="entry name" value="TRANSMEMBRANE PROTEIN"/>
    <property type="match status" value="1"/>
</dbReference>
<keyword evidence="3" id="KW-1185">Reference proteome</keyword>
<evidence type="ECO:0000313" key="3">
    <source>
        <dbReference type="Proteomes" id="UP000489600"/>
    </source>
</evidence>
<dbReference type="OrthoDB" id="1106094at2759"/>
<dbReference type="EMBL" id="CABITT030000002">
    <property type="protein sequence ID" value="VVA94476.1"/>
    <property type="molecule type" value="Genomic_DNA"/>
</dbReference>
<name>A0A565AYK0_9BRAS</name>
<protein>
    <recommendedName>
        <fullName evidence="4">Transmembrane protein</fullName>
    </recommendedName>
</protein>
<keyword evidence="1" id="KW-0472">Membrane</keyword>
<feature type="transmembrane region" description="Helical" evidence="1">
    <location>
        <begin position="20"/>
        <end position="40"/>
    </location>
</feature>
<evidence type="ECO:0000256" key="1">
    <source>
        <dbReference type="SAM" id="Phobius"/>
    </source>
</evidence>
<dbReference type="PANTHER" id="PTHR37199:SF5">
    <property type="entry name" value="TRANSMEMBRANE PROTEIN"/>
    <property type="match status" value="1"/>
</dbReference>
<dbReference type="AlphaFoldDB" id="A0A565AYK0"/>
<organism evidence="2 3">
    <name type="scientific">Arabis nemorensis</name>
    <dbReference type="NCBI Taxonomy" id="586526"/>
    <lineage>
        <taxon>Eukaryota</taxon>
        <taxon>Viridiplantae</taxon>
        <taxon>Streptophyta</taxon>
        <taxon>Embryophyta</taxon>
        <taxon>Tracheophyta</taxon>
        <taxon>Spermatophyta</taxon>
        <taxon>Magnoliopsida</taxon>
        <taxon>eudicotyledons</taxon>
        <taxon>Gunneridae</taxon>
        <taxon>Pentapetalae</taxon>
        <taxon>rosids</taxon>
        <taxon>malvids</taxon>
        <taxon>Brassicales</taxon>
        <taxon>Brassicaceae</taxon>
        <taxon>Arabideae</taxon>
        <taxon>Arabis</taxon>
    </lineage>
</organism>
<comment type="caution">
    <text evidence="2">The sequence shown here is derived from an EMBL/GenBank/DDBJ whole genome shotgun (WGS) entry which is preliminary data.</text>
</comment>
<proteinExistence type="predicted"/>
<keyword evidence="1" id="KW-1133">Transmembrane helix</keyword>
<accession>A0A565AYK0</accession>
<dbReference type="Proteomes" id="UP000489600">
    <property type="component" value="Unassembled WGS sequence"/>
</dbReference>
<gene>
    <name evidence="2" type="ORF">ANE_LOCUS4921</name>
</gene>
<evidence type="ECO:0000313" key="2">
    <source>
        <dbReference type="EMBL" id="VVA94476.1"/>
    </source>
</evidence>
<evidence type="ECO:0008006" key="4">
    <source>
        <dbReference type="Google" id="ProtNLM"/>
    </source>
</evidence>
<sequence length="69" mass="6389">MMRGGLAAVAVAGGGSEGAVILVYIWAAVVALSVIATVIFSCSDGASKSHTNDANGSACAAGCGGGCGG</sequence>